<organism evidence="2 3">
    <name type="scientific">Ramlibacter alkalitolerans</name>
    <dbReference type="NCBI Taxonomy" id="2039631"/>
    <lineage>
        <taxon>Bacteria</taxon>
        <taxon>Pseudomonadati</taxon>
        <taxon>Pseudomonadota</taxon>
        <taxon>Betaproteobacteria</taxon>
        <taxon>Burkholderiales</taxon>
        <taxon>Comamonadaceae</taxon>
        <taxon>Ramlibacter</taxon>
    </lineage>
</organism>
<dbReference type="Proteomes" id="UP000622707">
    <property type="component" value="Unassembled WGS sequence"/>
</dbReference>
<dbReference type="RefSeq" id="WP_201692646.1">
    <property type="nucleotide sequence ID" value="NZ_JAEQND010000015.1"/>
</dbReference>
<dbReference type="Gene3D" id="1.10.101.10">
    <property type="entry name" value="PGBD-like superfamily/PGBD"/>
    <property type="match status" value="1"/>
</dbReference>
<dbReference type="InterPro" id="IPR002477">
    <property type="entry name" value="Peptidoglycan-bd-like"/>
</dbReference>
<evidence type="ECO:0000259" key="1">
    <source>
        <dbReference type="SMART" id="SM00382"/>
    </source>
</evidence>
<name>A0ABS1JUY8_9BURK</name>
<dbReference type="SUPFAM" id="SSF47090">
    <property type="entry name" value="PGBD-like"/>
    <property type="match status" value="1"/>
</dbReference>
<dbReference type="InterPro" id="IPR003593">
    <property type="entry name" value="AAA+_ATPase"/>
</dbReference>
<dbReference type="CDD" id="cd00009">
    <property type="entry name" value="AAA"/>
    <property type="match status" value="1"/>
</dbReference>
<reference evidence="2 3" key="1">
    <citation type="journal article" date="2017" name="Int. J. Syst. Evol. Microbiol.">
        <title>Ramlibacter alkalitolerans sp. nov., alkali-tolerant bacterium isolated from soil of ginseng.</title>
        <authorList>
            <person name="Lee D.H."/>
            <person name="Cha C.J."/>
        </authorList>
    </citation>
    <scope>NUCLEOTIDE SEQUENCE [LARGE SCALE GENOMIC DNA]</scope>
    <source>
        <strain evidence="2 3">KACC 19305</strain>
    </source>
</reference>
<keyword evidence="3" id="KW-1185">Reference proteome</keyword>
<dbReference type="Gene3D" id="3.90.70.10">
    <property type="entry name" value="Cysteine proteinases"/>
    <property type="match status" value="1"/>
</dbReference>
<comment type="caution">
    <text evidence="2">The sequence shown here is derived from an EMBL/GenBank/DDBJ whole genome shotgun (WGS) entry which is preliminary data.</text>
</comment>
<feature type="domain" description="AAA+ ATPase" evidence="1">
    <location>
        <begin position="42"/>
        <end position="190"/>
    </location>
</feature>
<sequence length="583" mass="62389">MYAAYFGLKQEPFSIAPDPRLLFMSEQHREALAHLLYGVQGGGGFVLLTGEIGTGKTTVCRSFLEQVPPHVNLAYIFNPKLTVIELLETVCHEFGVAVTPPPQRAATVKDYLDPLNAFLLHSHAAGRNNVLVIDEAQNLAPEVLEQLRLLTNLETSERKLLQIILIGQPELRDMLARPELEQLAQRVIARYHLRALGEAESAQYVRHRLEMCGLQRPLPFDRAALRSIHRATGGVPRRINLLCDRALLGAYANGQGQVTRRVVAEAAEEVFPRAGGPLRPWPRAALAGVLGLVAGAGLLAAATRVADEVSMPMLPGTFTLAPKASGPAALAVRSAPPEPVWVAATGPAATESASAAPVTPPAAAASAASVAVAAVATPSAPVTAAAPVPPTLLRDEQQAWRELAQGWQIPVEEGDACTALARRQVQCFNRTMSLAMIRQLGRPGIVTLDRDTGQPSYAILAGLTDRTATLRAAGTEQTVTLAALAQRWHGEFGTLWRVPPGYGEKLRQGQADPTMEWTASRLALARGAPAPTRPAVFDAALAADVRSFQLAQGLPPDGRPGPLTYMQLNRASGVDEPRLRTEP</sequence>
<dbReference type="InterPro" id="IPR036365">
    <property type="entry name" value="PGBD-like_sf"/>
</dbReference>
<dbReference type="InterPro" id="IPR049945">
    <property type="entry name" value="AAA_22"/>
</dbReference>
<dbReference type="SMART" id="SM00382">
    <property type="entry name" value="AAA"/>
    <property type="match status" value="1"/>
</dbReference>
<dbReference type="EMBL" id="JAEQND010000015">
    <property type="protein sequence ID" value="MBL0428012.1"/>
    <property type="molecule type" value="Genomic_DNA"/>
</dbReference>
<protein>
    <submittedName>
        <fullName evidence="2">AAA family ATPase</fullName>
    </submittedName>
</protein>
<evidence type="ECO:0000313" key="2">
    <source>
        <dbReference type="EMBL" id="MBL0428012.1"/>
    </source>
</evidence>
<dbReference type="PANTHER" id="PTHR35894">
    <property type="entry name" value="GENERAL SECRETION PATHWAY PROTEIN A-RELATED"/>
    <property type="match status" value="1"/>
</dbReference>
<dbReference type="Gene3D" id="3.40.50.300">
    <property type="entry name" value="P-loop containing nucleotide triphosphate hydrolases"/>
    <property type="match status" value="1"/>
</dbReference>
<dbReference type="InterPro" id="IPR052026">
    <property type="entry name" value="ExeA_AAA_ATPase_DNA-bind"/>
</dbReference>
<dbReference type="InterPro" id="IPR027417">
    <property type="entry name" value="P-loop_NTPase"/>
</dbReference>
<proteinExistence type="predicted"/>
<dbReference type="SUPFAM" id="SSF52540">
    <property type="entry name" value="P-loop containing nucleoside triphosphate hydrolases"/>
    <property type="match status" value="1"/>
</dbReference>
<dbReference type="InterPro" id="IPR036366">
    <property type="entry name" value="PGBDSf"/>
</dbReference>
<dbReference type="PANTHER" id="PTHR35894:SF1">
    <property type="entry name" value="PHOSPHORIBULOKINASE _ URIDINE KINASE FAMILY"/>
    <property type="match status" value="1"/>
</dbReference>
<evidence type="ECO:0000313" key="3">
    <source>
        <dbReference type="Proteomes" id="UP000622707"/>
    </source>
</evidence>
<gene>
    <name evidence="2" type="ORF">JI746_23095</name>
</gene>
<dbReference type="Pfam" id="PF01471">
    <property type="entry name" value="PG_binding_1"/>
    <property type="match status" value="1"/>
</dbReference>
<dbReference type="Pfam" id="PF13401">
    <property type="entry name" value="AAA_22"/>
    <property type="match status" value="1"/>
</dbReference>
<accession>A0ABS1JUY8</accession>